<organism evidence="1 2">
    <name type="scientific">Limnobaculum parvum</name>
    <dbReference type="NCBI Taxonomy" id="2172103"/>
    <lineage>
        <taxon>Bacteria</taxon>
        <taxon>Pseudomonadati</taxon>
        <taxon>Pseudomonadota</taxon>
        <taxon>Gammaproteobacteria</taxon>
        <taxon>Enterobacterales</taxon>
        <taxon>Budviciaceae</taxon>
        <taxon>Limnobaculum</taxon>
    </lineage>
</organism>
<accession>A0A2Y9TU07</accession>
<evidence type="ECO:0000313" key="1">
    <source>
        <dbReference type="EMBL" id="AWH87076.1"/>
    </source>
</evidence>
<dbReference type="AlphaFoldDB" id="A0A2Y9TU07"/>
<sequence>MSGKWLEVLAFNTGLPVNVTTELGRVVVEVDIQN</sequence>
<keyword evidence="2" id="KW-1185">Reference proteome</keyword>
<dbReference type="KEGG" id="lpv:HYN51_00025"/>
<dbReference type="OrthoDB" id="6053337at2"/>
<dbReference type="EMBL" id="CP029185">
    <property type="protein sequence ID" value="AWH87076.1"/>
    <property type="molecule type" value="Genomic_DNA"/>
</dbReference>
<dbReference type="Proteomes" id="UP000244908">
    <property type="component" value="Chromosome"/>
</dbReference>
<evidence type="ECO:0000313" key="2">
    <source>
        <dbReference type="Proteomes" id="UP000244908"/>
    </source>
</evidence>
<reference evidence="1 2" key="1">
    <citation type="journal article" date="2019" name="Int. J. Syst. Evol. Microbiol.">
        <title>Limnobaculum parvum gen. nov., sp. nov., isolated from a freshwater lake.</title>
        <authorList>
            <person name="Baek C."/>
            <person name="Shin S.K."/>
            <person name="Yi H."/>
        </authorList>
    </citation>
    <scope>NUCLEOTIDE SEQUENCE [LARGE SCALE GENOMIC DNA]</scope>
    <source>
        <strain evidence="1 2">HYN0051</strain>
    </source>
</reference>
<protein>
    <submittedName>
        <fullName evidence="1">Type I addiction module toxin, SymE family</fullName>
    </submittedName>
</protein>
<proteinExistence type="predicted"/>
<name>A0A2Y9TU07_9GAMM</name>
<gene>
    <name evidence="1" type="ORF">HYN51_00025</name>
</gene>